<dbReference type="EC" id="2.7.7.65" evidence="1"/>
<evidence type="ECO:0000313" key="6">
    <source>
        <dbReference type="Proteomes" id="UP001143391"/>
    </source>
</evidence>
<dbReference type="SUPFAM" id="SSF55785">
    <property type="entry name" value="PYP-like sensor domain (PAS domain)"/>
    <property type="match status" value="1"/>
</dbReference>
<protein>
    <recommendedName>
        <fullName evidence="1">diguanylate cyclase</fullName>
        <ecNumber evidence="1">2.7.7.65</ecNumber>
    </recommendedName>
</protein>
<evidence type="ECO:0000256" key="2">
    <source>
        <dbReference type="ARBA" id="ARBA00022777"/>
    </source>
</evidence>
<organism evidence="5 6">
    <name type="scientific">Marinobacter iranensis</name>
    <dbReference type="NCBI Taxonomy" id="2962607"/>
    <lineage>
        <taxon>Bacteria</taxon>
        <taxon>Pseudomonadati</taxon>
        <taxon>Pseudomonadota</taxon>
        <taxon>Gammaproteobacteria</taxon>
        <taxon>Pseudomonadales</taxon>
        <taxon>Marinobacteraceae</taxon>
        <taxon>Marinobacter</taxon>
    </lineage>
</organism>
<evidence type="ECO:0000259" key="4">
    <source>
        <dbReference type="PROSITE" id="PS50887"/>
    </source>
</evidence>
<feature type="domain" description="GGDEF" evidence="4">
    <location>
        <begin position="186"/>
        <end position="319"/>
    </location>
</feature>
<gene>
    <name evidence="5" type="ORF">NLU14_01865</name>
</gene>
<comment type="caution">
    <text evidence="5">The sequence shown here is derived from an EMBL/GenBank/DDBJ whole genome shotgun (WGS) entry which is preliminary data.</text>
</comment>
<dbReference type="InterPro" id="IPR013656">
    <property type="entry name" value="PAS_4"/>
</dbReference>
<dbReference type="Proteomes" id="UP001143391">
    <property type="component" value="Unassembled WGS sequence"/>
</dbReference>
<evidence type="ECO:0000313" key="5">
    <source>
        <dbReference type="EMBL" id="MDF0748973.1"/>
    </source>
</evidence>
<keyword evidence="2" id="KW-0808">Transferase</keyword>
<proteinExistence type="predicted"/>
<dbReference type="SMART" id="SM00267">
    <property type="entry name" value="GGDEF"/>
    <property type="match status" value="1"/>
</dbReference>
<dbReference type="PANTHER" id="PTHR45138:SF9">
    <property type="entry name" value="DIGUANYLATE CYCLASE DGCM-RELATED"/>
    <property type="match status" value="1"/>
</dbReference>
<dbReference type="Gene3D" id="3.30.450.20">
    <property type="entry name" value="PAS domain"/>
    <property type="match status" value="1"/>
</dbReference>
<dbReference type="InterPro" id="IPR043128">
    <property type="entry name" value="Rev_trsase/Diguanyl_cyclase"/>
</dbReference>
<sequence>MSMNEKQASTFHWLVDMLESVEVGLVVLDLEFRVQAWNGFMEHHSGITASKIREKVLFDVFPDIPKAWLTRKVDSVAMLNTRAFTSWEQRPYLFQFRNTRPITGTEDYMFQNLTISPLSGPDGQVEKICLMVYDVTDIATSKQALEKANEQLAKLSMTDRLTGLLNRGTWENLIDAEYERYRRYGHSTCLVMFDIDHFKPVNDTYGHLAGDEVIKYTARVMRDNLRQSDSPGRYGGEEFGIILPETDIEGATIICERIREAIQNSTVQTTAAPIQYTVSIGIAPLTDGPENHMQWLQQADEALYAAKEGGRNRVMVFGDKSRSD</sequence>
<dbReference type="CDD" id="cd01949">
    <property type="entry name" value="GGDEF"/>
    <property type="match status" value="1"/>
</dbReference>
<keyword evidence="2" id="KW-0418">Kinase</keyword>
<dbReference type="Pfam" id="PF00990">
    <property type="entry name" value="GGDEF"/>
    <property type="match status" value="1"/>
</dbReference>
<keyword evidence="6" id="KW-1185">Reference proteome</keyword>
<accession>A0ABT5Y5S7</accession>
<dbReference type="RefSeq" id="WP_275704455.1">
    <property type="nucleotide sequence ID" value="NZ_JANCMW010000001.1"/>
</dbReference>
<reference evidence="5" key="1">
    <citation type="submission" date="2022-07" db="EMBL/GenBank/DDBJ databases">
        <title>Marinobacter iranensis a new bacterium isolate from a hipersaline lake in Iran.</title>
        <authorList>
            <person name="Mohammad A.M.A."/>
            <person name="Cristina S.-P."/>
            <person name="Antonio V."/>
        </authorList>
    </citation>
    <scope>NUCLEOTIDE SEQUENCE</scope>
    <source>
        <strain evidence="5">71-i</strain>
    </source>
</reference>
<evidence type="ECO:0000256" key="3">
    <source>
        <dbReference type="ARBA" id="ARBA00034247"/>
    </source>
</evidence>
<dbReference type="InterPro" id="IPR050469">
    <property type="entry name" value="Diguanylate_Cyclase"/>
</dbReference>
<dbReference type="InterPro" id="IPR000160">
    <property type="entry name" value="GGDEF_dom"/>
</dbReference>
<dbReference type="InterPro" id="IPR029787">
    <property type="entry name" value="Nucleotide_cyclase"/>
</dbReference>
<dbReference type="Gene3D" id="3.30.70.270">
    <property type="match status" value="1"/>
</dbReference>
<dbReference type="InterPro" id="IPR035965">
    <property type="entry name" value="PAS-like_dom_sf"/>
</dbReference>
<dbReference type="NCBIfam" id="TIGR00254">
    <property type="entry name" value="GGDEF"/>
    <property type="match status" value="1"/>
</dbReference>
<evidence type="ECO:0000256" key="1">
    <source>
        <dbReference type="ARBA" id="ARBA00012528"/>
    </source>
</evidence>
<name>A0ABT5Y5S7_9GAMM</name>
<dbReference type="SUPFAM" id="SSF55073">
    <property type="entry name" value="Nucleotide cyclase"/>
    <property type="match status" value="1"/>
</dbReference>
<dbReference type="EMBL" id="JANCMW010000001">
    <property type="protein sequence ID" value="MDF0748973.1"/>
    <property type="molecule type" value="Genomic_DNA"/>
</dbReference>
<comment type="catalytic activity">
    <reaction evidence="3">
        <text>2 GTP = 3',3'-c-di-GMP + 2 diphosphate</text>
        <dbReference type="Rhea" id="RHEA:24898"/>
        <dbReference type="ChEBI" id="CHEBI:33019"/>
        <dbReference type="ChEBI" id="CHEBI:37565"/>
        <dbReference type="ChEBI" id="CHEBI:58805"/>
        <dbReference type="EC" id="2.7.7.65"/>
    </reaction>
</comment>
<dbReference type="PROSITE" id="PS50887">
    <property type="entry name" value="GGDEF"/>
    <property type="match status" value="1"/>
</dbReference>
<dbReference type="PANTHER" id="PTHR45138">
    <property type="entry name" value="REGULATORY COMPONENTS OF SENSORY TRANSDUCTION SYSTEM"/>
    <property type="match status" value="1"/>
</dbReference>
<dbReference type="Pfam" id="PF08448">
    <property type="entry name" value="PAS_4"/>
    <property type="match status" value="1"/>
</dbReference>